<sequence>MDAIPFALDGYLAADPEPGDGEDTASWRLNCSAGTDHLMEEAVIPCTTTQPEIAHTLLTERQPGDLLRVSGHLTLPDTADGVIQLHADTLEVLWAAPVLDGDGDDADTATTTDTDADRNSAIAALADALTSLGQAAPGSGQSIRIHISPTGTLGSGLEHCHHFDLPPALAHRLADYIDAMNCSLDSQHPDGVVLDPETIADLTDLFEDIDLIGLTNTVLNATRPEYRPAVTQAMDDMFGDIPAPEDTDP</sequence>
<proteinExistence type="predicted"/>
<comment type="caution">
    <text evidence="1">The sequence shown here is derived from an EMBL/GenBank/DDBJ whole genome shotgun (WGS) entry which is preliminary data.</text>
</comment>
<dbReference type="OMA" id="ASWRLNC"/>
<evidence type="ECO:0000313" key="2">
    <source>
        <dbReference type="Proteomes" id="UP000302139"/>
    </source>
</evidence>
<dbReference type="EMBL" id="BJHX01000005">
    <property type="protein sequence ID" value="GDY70415.1"/>
    <property type="molecule type" value="Genomic_DNA"/>
</dbReference>
<reference evidence="1 2" key="1">
    <citation type="submission" date="2019-04" db="EMBL/GenBank/DDBJ databases">
        <title>Draft genome sequences of Streptomyces avermitilis NBRC 14893.</title>
        <authorList>
            <person name="Komaki H."/>
            <person name="Tamura T."/>
            <person name="Hosoyama A."/>
        </authorList>
    </citation>
    <scope>NUCLEOTIDE SEQUENCE [LARGE SCALE GENOMIC DNA]</scope>
    <source>
        <strain evidence="1 2">NBRC 14893</strain>
    </source>
</reference>
<dbReference type="Proteomes" id="UP000302139">
    <property type="component" value="Unassembled WGS sequence"/>
</dbReference>
<accession>A0A4D4MF54</accession>
<name>A0A4D4MF54_STRAX</name>
<dbReference type="AlphaFoldDB" id="A0A4D4MF54"/>
<dbReference type="GeneID" id="41537181"/>
<protein>
    <submittedName>
        <fullName evidence="1">Uncharacterized protein</fullName>
    </submittedName>
</protein>
<dbReference type="RefSeq" id="WP_011109720.1">
    <property type="nucleotide sequence ID" value="NZ_BAABTN010000072.1"/>
</dbReference>
<organism evidence="1 2">
    <name type="scientific">Streptomyces avermitilis</name>
    <dbReference type="NCBI Taxonomy" id="33903"/>
    <lineage>
        <taxon>Bacteria</taxon>
        <taxon>Bacillati</taxon>
        <taxon>Actinomycetota</taxon>
        <taxon>Actinomycetes</taxon>
        <taxon>Kitasatosporales</taxon>
        <taxon>Streptomycetaceae</taxon>
        <taxon>Streptomyces</taxon>
    </lineage>
</organism>
<gene>
    <name evidence="1" type="ORF">SAV14893_098080</name>
</gene>
<evidence type="ECO:0000313" key="1">
    <source>
        <dbReference type="EMBL" id="GDY70415.1"/>
    </source>
</evidence>